<proteinExistence type="predicted"/>
<dbReference type="EMBL" id="BX548175">
    <property type="protein sequence ID" value="CAX32416.1"/>
    <property type="molecule type" value="Genomic_DNA"/>
</dbReference>
<evidence type="ECO:0000313" key="2">
    <source>
        <dbReference type="EMBL" id="CAX32416.1"/>
    </source>
</evidence>
<protein>
    <recommendedName>
        <fullName evidence="4">Bacteriocin-type signal sequence</fullName>
    </recommendedName>
</protein>
<dbReference type="Proteomes" id="UP000001423">
    <property type="component" value="Chromosome"/>
</dbReference>
<evidence type="ECO:0000256" key="1">
    <source>
        <dbReference type="SAM" id="MobiDB-lite"/>
    </source>
</evidence>
<evidence type="ECO:0000313" key="3">
    <source>
        <dbReference type="Proteomes" id="UP000001423"/>
    </source>
</evidence>
<dbReference type="NCBIfam" id="TIGR01847">
    <property type="entry name" value="bacteriocin_sig"/>
    <property type="match status" value="1"/>
</dbReference>
<dbReference type="KEGG" id="pmt:PMT_2898"/>
<evidence type="ECO:0008006" key="4">
    <source>
        <dbReference type="Google" id="ProtNLM"/>
    </source>
</evidence>
<dbReference type="InterPro" id="IPR010133">
    <property type="entry name" value="Bacteriocin_signal_seq"/>
</dbReference>
<dbReference type="HOGENOM" id="CLU_171809_0_0_3"/>
<reference evidence="2 3" key="1">
    <citation type="journal article" date="2003" name="Nature">
        <title>Genome divergence in two Prochlorococcus ecotypes reflects oceanic niche differentiation.</title>
        <authorList>
            <person name="Rocap G."/>
            <person name="Larimer F.W."/>
            <person name="Lamerdin J.E."/>
            <person name="Malfatti S."/>
            <person name="Chain P."/>
            <person name="Ahlgren N.A."/>
            <person name="Arellano A."/>
            <person name="Coleman M."/>
            <person name="Hauser L."/>
            <person name="Hess W.R."/>
            <person name="Johnson Z.I."/>
            <person name="Land M.L."/>
            <person name="Lindell D."/>
            <person name="Post A.F."/>
            <person name="Regala W."/>
            <person name="Shah M."/>
            <person name="Shaw S.L."/>
            <person name="Steglich C."/>
            <person name="Sullivan M.B."/>
            <person name="Ting C.S."/>
            <person name="Tolonen A."/>
            <person name="Webb E.A."/>
            <person name="Zinser E.R."/>
            <person name="Chisholm S.W."/>
        </authorList>
    </citation>
    <scope>NUCLEOTIDE SEQUENCE [LARGE SCALE GENOMIC DNA]</scope>
    <source>
        <strain evidence="3">MIT 9313</strain>
    </source>
</reference>
<gene>
    <name evidence="2" type="ordered locus">PMT_2898</name>
</gene>
<dbReference type="RefSeq" id="WP_041384758.1">
    <property type="nucleotide sequence ID" value="NC_005071.1"/>
</dbReference>
<name>B9ESR2_PROMM</name>
<keyword evidence="3" id="KW-1185">Reference proteome</keyword>
<sequence length="67" mass="7213">MTDPKENEQVNEELSTDELKSVSGGIMVPGEGTNLRGDGPEGSGSGETLKDWKKRNSLKDVIITSYS</sequence>
<accession>B9ESR2</accession>
<dbReference type="AlphaFoldDB" id="B9ESR2"/>
<feature type="region of interest" description="Disordered" evidence="1">
    <location>
        <begin position="1"/>
        <end position="51"/>
    </location>
</feature>
<organism evidence="2 3">
    <name type="scientific">Prochlorococcus marinus (strain MIT 9313)</name>
    <dbReference type="NCBI Taxonomy" id="74547"/>
    <lineage>
        <taxon>Bacteria</taxon>
        <taxon>Bacillati</taxon>
        <taxon>Cyanobacteriota</taxon>
        <taxon>Cyanophyceae</taxon>
        <taxon>Synechococcales</taxon>
        <taxon>Prochlorococcaceae</taxon>
        <taxon>Prochlorococcus</taxon>
    </lineage>
</organism>